<evidence type="ECO:0000313" key="1">
    <source>
        <dbReference type="EMBL" id="QLQ82655.1"/>
    </source>
</evidence>
<keyword evidence="2" id="KW-1185">Reference proteome</keyword>
<reference evidence="1 2" key="1">
    <citation type="submission" date="2020-06" db="EMBL/GenBank/DDBJ databases">
        <title>The yeast mating-type switching endonuclease HO is a domesticated member of an unorthodox homing genetic element family.</title>
        <authorList>
            <person name="Coughlan A.Y."/>
            <person name="Lombardi L."/>
            <person name="Braun-Galleani S."/>
            <person name="Martos A.R."/>
            <person name="Galeote V."/>
            <person name="Bigey F."/>
            <person name="Dequin S."/>
            <person name="Byrne K.P."/>
            <person name="Wolfe K.H."/>
        </authorList>
    </citation>
    <scope>NUCLEOTIDE SEQUENCE [LARGE SCALE GENOMIC DNA]</scope>
    <source>
        <strain evidence="1 2">CBS2947</strain>
    </source>
</reference>
<dbReference type="Proteomes" id="UP000510647">
    <property type="component" value="Chromosome 8"/>
</dbReference>
<gene>
    <name evidence="1" type="ORF">HG537_0H04180</name>
</gene>
<accession>A0A7H9I173</accession>
<dbReference type="AlphaFoldDB" id="A0A7H9I173"/>
<protein>
    <submittedName>
        <fullName evidence="1">Uncharacterized protein</fullName>
    </submittedName>
</protein>
<proteinExistence type="predicted"/>
<name>A0A7H9I173_9SACH</name>
<organism evidence="1 2">
    <name type="scientific">Torulaspora globosa</name>
    <dbReference type="NCBI Taxonomy" id="48254"/>
    <lineage>
        <taxon>Eukaryota</taxon>
        <taxon>Fungi</taxon>
        <taxon>Dikarya</taxon>
        <taxon>Ascomycota</taxon>
        <taxon>Saccharomycotina</taxon>
        <taxon>Saccharomycetes</taxon>
        <taxon>Saccharomycetales</taxon>
        <taxon>Saccharomycetaceae</taxon>
        <taxon>Torulaspora</taxon>
    </lineage>
</organism>
<dbReference type="EMBL" id="CP059274">
    <property type="protein sequence ID" value="QLQ82655.1"/>
    <property type="molecule type" value="Genomic_DNA"/>
</dbReference>
<sequence>MLRDYGDASVSCNEIDGSAKRRGRDVDLEGSYAKRLKTESSTSALLTPAMLTPAATPAYAGVAETVSSPYSETEEYMLRGYYEDELVESNRTCIESVQYSLYDLTPEELEGESNRRDNDHESCTAANATIYEDSYDIDM</sequence>
<dbReference type="OrthoDB" id="4048474at2759"/>
<evidence type="ECO:0000313" key="2">
    <source>
        <dbReference type="Proteomes" id="UP000510647"/>
    </source>
</evidence>